<evidence type="ECO:0000313" key="1">
    <source>
        <dbReference type="EMBL" id="KAI3677287.1"/>
    </source>
</evidence>
<dbReference type="EMBL" id="CM042046">
    <property type="protein sequence ID" value="KAI3677287.1"/>
    <property type="molecule type" value="Genomic_DNA"/>
</dbReference>
<organism evidence="1 2">
    <name type="scientific">Smallanthus sonchifolius</name>
    <dbReference type="NCBI Taxonomy" id="185202"/>
    <lineage>
        <taxon>Eukaryota</taxon>
        <taxon>Viridiplantae</taxon>
        <taxon>Streptophyta</taxon>
        <taxon>Embryophyta</taxon>
        <taxon>Tracheophyta</taxon>
        <taxon>Spermatophyta</taxon>
        <taxon>Magnoliopsida</taxon>
        <taxon>eudicotyledons</taxon>
        <taxon>Gunneridae</taxon>
        <taxon>Pentapetalae</taxon>
        <taxon>asterids</taxon>
        <taxon>campanulids</taxon>
        <taxon>Asterales</taxon>
        <taxon>Asteraceae</taxon>
        <taxon>Asteroideae</taxon>
        <taxon>Heliantheae alliance</taxon>
        <taxon>Millerieae</taxon>
        <taxon>Smallanthus</taxon>
    </lineage>
</organism>
<sequence>MLVALTSHGWTALPYALVQLERHAHLHSSHGQRLLDTNWNAKISDFGLSNIVPANKKFPFNISHEAGTFGYRDPHDAGTKFLTKGVDDIRTFGVVLFEVRCGRLCAKNYKDGYPLLSDRDGAKVL</sequence>
<proteinExistence type="predicted"/>
<dbReference type="Proteomes" id="UP001056120">
    <property type="component" value="Linkage Group LG29"/>
</dbReference>
<accession>A0ACB8Y1D5</accession>
<reference evidence="2" key="1">
    <citation type="journal article" date="2022" name="Mol. Ecol. Resour.">
        <title>The genomes of chicory, endive, great burdock and yacon provide insights into Asteraceae palaeo-polyploidization history and plant inulin production.</title>
        <authorList>
            <person name="Fan W."/>
            <person name="Wang S."/>
            <person name="Wang H."/>
            <person name="Wang A."/>
            <person name="Jiang F."/>
            <person name="Liu H."/>
            <person name="Zhao H."/>
            <person name="Xu D."/>
            <person name="Zhang Y."/>
        </authorList>
    </citation>
    <scope>NUCLEOTIDE SEQUENCE [LARGE SCALE GENOMIC DNA]</scope>
    <source>
        <strain evidence="2">cv. Yunnan</strain>
    </source>
</reference>
<keyword evidence="2" id="KW-1185">Reference proteome</keyword>
<gene>
    <name evidence="1" type="ORF">L1987_86911</name>
</gene>
<name>A0ACB8Y1D5_9ASTR</name>
<comment type="caution">
    <text evidence="1">The sequence shown here is derived from an EMBL/GenBank/DDBJ whole genome shotgun (WGS) entry which is preliminary data.</text>
</comment>
<protein>
    <submittedName>
        <fullName evidence="1">Uncharacterized protein</fullName>
    </submittedName>
</protein>
<reference evidence="1 2" key="2">
    <citation type="journal article" date="2022" name="Mol. Ecol. Resour.">
        <title>The genomes of chicory, endive, great burdock and yacon provide insights into Asteraceae paleo-polyploidization history and plant inulin production.</title>
        <authorList>
            <person name="Fan W."/>
            <person name="Wang S."/>
            <person name="Wang H."/>
            <person name="Wang A."/>
            <person name="Jiang F."/>
            <person name="Liu H."/>
            <person name="Zhao H."/>
            <person name="Xu D."/>
            <person name="Zhang Y."/>
        </authorList>
    </citation>
    <scope>NUCLEOTIDE SEQUENCE [LARGE SCALE GENOMIC DNA]</scope>
    <source>
        <strain evidence="2">cv. Yunnan</strain>
        <tissue evidence="1">Leaves</tissue>
    </source>
</reference>
<evidence type="ECO:0000313" key="2">
    <source>
        <dbReference type="Proteomes" id="UP001056120"/>
    </source>
</evidence>